<dbReference type="EMBL" id="JAEUBG010005079">
    <property type="protein sequence ID" value="KAH3678540.1"/>
    <property type="molecule type" value="Genomic_DNA"/>
</dbReference>
<feature type="region of interest" description="Disordered" evidence="1">
    <location>
        <begin position="62"/>
        <end position="83"/>
    </location>
</feature>
<evidence type="ECO:0000313" key="2">
    <source>
        <dbReference type="EMBL" id="KAH3678540.1"/>
    </source>
</evidence>
<name>A0A9P8PVV6_WICPI</name>
<sequence>MTAPNGSKALLTLGTKTGCTLADTEEEEEADGLELETATVFGFMLAADWAIEDQAIGAATGTETTGAWAVAGEERTGNSEEED</sequence>
<organism evidence="2 3">
    <name type="scientific">Wickerhamomyces pijperi</name>
    <name type="common">Yeast</name>
    <name type="synonym">Pichia pijperi</name>
    <dbReference type="NCBI Taxonomy" id="599730"/>
    <lineage>
        <taxon>Eukaryota</taxon>
        <taxon>Fungi</taxon>
        <taxon>Dikarya</taxon>
        <taxon>Ascomycota</taxon>
        <taxon>Saccharomycotina</taxon>
        <taxon>Saccharomycetes</taxon>
        <taxon>Phaffomycetales</taxon>
        <taxon>Wickerhamomycetaceae</taxon>
        <taxon>Wickerhamomyces</taxon>
    </lineage>
</organism>
<accession>A0A9P8PVV6</accession>
<proteinExistence type="predicted"/>
<evidence type="ECO:0000313" key="3">
    <source>
        <dbReference type="Proteomes" id="UP000774326"/>
    </source>
</evidence>
<reference evidence="2" key="2">
    <citation type="submission" date="2021-01" db="EMBL/GenBank/DDBJ databases">
        <authorList>
            <person name="Schikora-Tamarit M.A."/>
        </authorList>
    </citation>
    <scope>NUCLEOTIDE SEQUENCE</scope>
    <source>
        <strain evidence="2">CBS2887</strain>
    </source>
</reference>
<dbReference type="Proteomes" id="UP000774326">
    <property type="component" value="Unassembled WGS sequence"/>
</dbReference>
<reference evidence="2" key="1">
    <citation type="journal article" date="2021" name="Open Biol.">
        <title>Shared evolutionary footprints suggest mitochondrial oxidative damage underlies multiple complex I losses in fungi.</title>
        <authorList>
            <person name="Schikora-Tamarit M.A."/>
            <person name="Marcet-Houben M."/>
            <person name="Nosek J."/>
            <person name="Gabaldon T."/>
        </authorList>
    </citation>
    <scope>NUCLEOTIDE SEQUENCE</scope>
    <source>
        <strain evidence="2">CBS2887</strain>
    </source>
</reference>
<evidence type="ECO:0000256" key="1">
    <source>
        <dbReference type="SAM" id="MobiDB-lite"/>
    </source>
</evidence>
<keyword evidence="3" id="KW-1185">Reference proteome</keyword>
<dbReference type="AlphaFoldDB" id="A0A9P8PVV6"/>
<feature type="compositionally biased region" description="Basic and acidic residues" evidence="1">
    <location>
        <begin position="72"/>
        <end position="83"/>
    </location>
</feature>
<gene>
    <name evidence="2" type="ORF">WICPIJ_008833</name>
</gene>
<protein>
    <submittedName>
        <fullName evidence="2">Uncharacterized protein</fullName>
    </submittedName>
</protein>
<comment type="caution">
    <text evidence="2">The sequence shown here is derived from an EMBL/GenBank/DDBJ whole genome shotgun (WGS) entry which is preliminary data.</text>
</comment>
<feature type="compositionally biased region" description="Low complexity" evidence="1">
    <location>
        <begin position="62"/>
        <end position="71"/>
    </location>
</feature>